<keyword evidence="1" id="KW-0812">Transmembrane</keyword>
<organism evidence="2 3">
    <name type="scientific">Cerrena zonata</name>
    <dbReference type="NCBI Taxonomy" id="2478898"/>
    <lineage>
        <taxon>Eukaryota</taxon>
        <taxon>Fungi</taxon>
        <taxon>Dikarya</taxon>
        <taxon>Basidiomycota</taxon>
        <taxon>Agaricomycotina</taxon>
        <taxon>Agaricomycetes</taxon>
        <taxon>Polyporales</taxon>
        <taxon>Cerrenaceae</taxon>
        <taxon>Cerrena</taxon>
    </lineage>
</organism>
<gene>
    <name evidence="2" type="ORF">QCA50_000443</name>
</gene>
<keyword evidence="3" id="KW-1185">Reference proteome</keyword>
<keyword evidence="1" id="KW-1133">Transmembrane helix</keyword>
<accession>A0AAW0GRD1</accession>
<reference evidence="2 3" key="1">
    <citation type="submission" date="2022-09" db="EMBL/GenBank/DDBJ databases">
        <authorList>
            <person name="Palmer J.M."/>
        </authorList>
    </citation>
    <scope>NUCLEOTIDE SEQUENCE [LARGE SCALE GENOMIC DNA]</scope>
    <source>
        <strain evidence="2 3">DSM 7382</strain>
    </source>
</reference>
<dbReference type="EMBL" id="JASBNA010000001">
    <property type="protein sequence ID" value="KAK7695805.1"/>
    <property type="molecule type" value="Genomic_DNA"/>
</dbReference>
<sequence length="321" mass="38835">MPVLREIDMDALFEPQPIWRIKLRKGVRKLAVKARYWGSPDIFPLYKHVFYPPPEELEQRRARKIKPAYWFRIWDRDGHRYSVIRYQRPLAGTIRVMWYPSVNSLNMESHLQSIFPLEPDGSFDLSRVMKAWNMVNCIPIDCLRGRLVPTKDPNKMSVLALTLLLDADDCLRVAEEPPEPLKIIRQFRKDVISEFRYRRWQLKYETGPYLKESYKWWRKDPIPNSIYIFWMVLGWVYFVVGWTLVPLWYPKQFYRLLSLPFQKRIDTSPVLEDFYKVPATNQTHFPMFVNLYPTYQREGGWFIMFLIMMLCTPFILFMLYY</sequence>
<name>A0AAW0GRD1_9APHY</name>
<dbReference type="Proteomes" id="UP001385951">
    <property type="component" value="Unassembled WGS sequence"/>
</dbReference>
<protein>
    <submittedName>
        <fullName evidence="2">Uncharacterized protein</fullName>
    </submittedName>
</protein>
<evidence type="ECO:0000313" key="2">
    <source>
        <dbReference type="EMBL" id="KAK7695805.1"/>
    </source>
</evidence>
<evidence type="ECO:0000256" key="1">
    <source>
        <dbReference type="SAM" id="Phobius"/>
    </source>
</evidence>
<evidence type="ECO:0000313" key="3">
    <source>
        <dbReference type="Proteomes" id="UP001385951"/>
    </source>
</evidence>
<dbReference type="AlphaFoldDB" id="A0AAW0GRD1"/>
<keyword evidence="1" id="KW-0472">Membrane</keyword>
<proteinExistence type="predicted"/>
<feature type="transmembrane region" description="Helical" evidence="1">
    <location>
        <begin position="227"/>
        <end position="249"/>
    </location>
</feature>
<feature type="transmembrane region" description="Helical" evidence="1">
    <location>
        <begin position="301"/>
        <end position="320"/>
    </location>
</feature>
<comment type="caution">
    <text evidence="2">The sequence shown here is derived from an EMBL/GenBank/DDBJ whole genome shotgun (WGS) entry which is preliminary data.</text>
</comment>